<sequence length="158" mass="17856">MKERITRFLRLPFYMGCWDRGVEVKGTKGDQTKPSTMEGESSSSSSSSSMVKVKKPWVVVTPSRADISKVVDILIKSTFKSVTRIFAYKDFEDIESETETELEIGLPTDVKHVTHIGYDGSVTTNPDDKNWDHFQPPETLSLEQLIGLQKTKVEKQDP</sequence>
<dbReference type="PROSITE" id="PS50108">
    <property type="entry name" value="CRIB"/>
    <property type="match status" value="1"/>
</dbReference>
<dbReference type="Gene3D" id="3.90.810.10">
    <property type="entry name" value="CRIB domain"/>
    <property type="match status" value="1"/>
</dbReference>
<dbReference type="InterPro" id="IPR036936">
    <property type="entry name" value="CRIB_dom_sf"/>
</dbReference>
<dbReference type="PANTHER" id="PTHR46931:SF19">
    <property type="entry name" value="CRIB DOMAIN-CONTAINING PROTEIN"/>
    <property type="match status" value="1"/>
</dbReference>
<gene>
    <name evidence="3" type="ORF">M8C21_017636</name>
</gene>
<dbReference type="InterPro" id="IPR044509">
    <property type="entry name" value="RIC2/4"/>
</dbReference>
<dbReference type="PANTHER" id="PTHR46931">
    <property type="entry name" value="CRIB DOMAIN-CONTAINING PROTEIN RIC2"/>
    <property type="match status" value="1"/>
</dbReference>
<proteinExistence type="predicted"/>
<evidence type="ECO:0000259" key="2">
    <source>
        <dbReference type="PROSITE" id="PS50108"/>
    </source>
</evidence>
<comment type="caution">
    <text evidence="3">The sequence shown here is derived from an EMBL/GenBank/DDBJ whole genome shotgun (WGS) entry which is preliminary data.</text>
</comment>
<dbReference type="Proteomes" id="UP001206925">
    <property type="component" value="Unassembled WGS sequence"/>
</dbReference>
<dbReference type="CDD" id="cd00132">
    <property type="entry name" value="CRIB"/>
    <property type="match status" value="1"/>
</dbReference>
<feature type="domain" description="CRIB" evidence="2">
    <location>
        <begin position="104"/>
        <end position="117"/>
    </location>
</feature>
<reference evidence="3" key="1">
    <citation type="submission" date="2022-06" db="EMBL/GenBank/DDBJ databases">
        <title>Uncovering the hologenomic basis of an extraordinary plant invasion.</title>
        <authorList>
            <person name="Bieker V.C."/>
            <person name="Martin M.D."/>
            <person name="Gilbert T."/>
            <person name="Hodgins K."/>
            <person name="Battlay P."/>
            <person name="Petersen B."/>
            <person name="Wilson J."/>
        </authorList>
    </citation>
    <scope>NUCLEOTIDE SEQUENCE</scope>
    <source>
        <strain evidence="3">AA19_3_7</strain>
        <tissue evidence="3">Leaf</tissue>
    </source>
</reference>
<dbReference type="EMBL" id="JAMZMK010008155">
    <property type="protein sequence ID" value="KAI7741627.1"/>
    <property type="molecule type" value="Genomic_DNA"/>
</dbReference>
<feature type="region of interest" description="Disordered" evidence="1">
    <location>
        <begin position="25"/>
        <end position="50"/>
    </location>
</feature>
<dbReference type="InterPro" id="IPR000095">
    <property type="entry name" value="CRIB_dom"/>
</dbReference>
<organism evidence="3 4">
    <name type="scientific">Ambrosia artemisiifolia</name>
    <name type="common">Common ragweed</name>
    <dbReference type="NCBI Taxonomy" id="4212"/>
    <lineage>
        <taxon>Eukaryota</taxon>
        <taxon>Viridiplantae</taxon>
        <taxon>Streptophyta</taxon>
        <taxon>Embryophyta</taxon>
        <taxon>Tracheophyta</taxon>
        <taxon>Spermatophyta</taxon>
        <taxon>Magnoliopsida</taxon>
        <taxon>eudicotyledons</taxon>
        <taxon>Gunneridae</taxon>
        <taxon>Pentapetalae</taxon>
        <taxon>asterids</taxon>
        <taxon>campanulids</taxon>
        <taxon>Asterales</taxon>
        <taxon>Asteraceae</taxon>
        <taxon>Asteroideae</taxon>
        <taxon>Heliantheae alliance</taxon>
        <taxon>Heliantheae</taxon>
        <taxon>Ambrosia</taxon>
    </lineage>
</organism>
<evidence type="ECO:0000313" key="3">
    <source>
        <dbReference type="EMBL" id="KAI7741627.1"/>
    </source>
</evidence>
<dbReference type="AlphaFoldDB" id="A0AAD5GGH6"/>
<evidence type="ECO:0000313" key="4">
    <source>
        <dbReference type="Proteomes" id="UP001206925"/>
    </source>
</evidence>
<accession>A0AAD5GGH6</accession>
<keyword evidence="4" id="KW-1185">Reference proteome</keyword>
<name>A0AAD5GGH6_AMBAR</name>
<feature type="compositionally biased region" description="Low complexity" evidence="1">
    <location>
        <begin position="41"/>
        <end position="50"/>
    </location>
</feature>
<evidence type="ECO:0000256" key="1">
    <source>
        <dbReference type="SAM" id="MobiDB-lite"/>
    </source>
</evidence>
<protein>
    <recommendedName>
        <fullName evidence="2">CRIB domain-containing protein</fullName>
    </recommendedName>
</protein>